<gene>
    <name evidence="4" type="ORF">FNJ87_07225</name>
</gene>
<dbReference type="Pfam" id="PF17162">
    <property type="entry name" value="DUF5118"/>
    <property type="match status" value="1"/>
</dbReference>
<dbReference type="InterPro" id="IPR033428">
    <property type="entry name" value="DUF5118"/>
</dbReference>
<dbReference type="InterPro" id="IPR033413">
    <property type="entry name" value="DUF5117"/>
</dbReference>
<evidence type="ECO:0000313" key="5">
    <source>
        <dbReference type="Proteomes" id="UP001194729"/>
    </source>
</evidence>
<evidence type="ECO:0000259" key="2">
    <source>
        <dbReference type="Pfam" id="PF17148"/>
    </source>
</evidence>
<dbReference type="EMBL" id="JADKYU010000371">
    <property type="protein sequence ID" value="MBF4984124.1"/>
    <property type="molecule type" value="Genomic_DNA"/>
</dbReference>
<feature type="domain" description="DUF5118" evidence="3">
    <location>
        <begin position="46"/>
        <end position="94"/>
    </location>
</feature>
<feature type="region of interest" description="Disordered" evidence="1">
    <location>
        <begin position="21"/>
        <end position="44"/>
    </location>
</feature>
<accession>A0ABS0A440</accession>
<evidence type="ECO:0000259" key="3">
    <source>
        <dbReference type="Pfam" id="PF17162"/>
    </source>
</evidence>
<feature type="non-terminal residue" evidence="4">
    <location>
        <position position="266"/>
    </location>
</feature>
<reference evidence="4 5" key="1">
    <citation type="submission" date="2020-11" db="EMBL/GenBank/DDBJ databases">
        <title>P. mediterranea TC4 genome.</title>
        <authorList>
            <person name="Molmeret M."/>
        </authorList>
    </citation>
    <scope>NUCLEOTIDE SEQUENCE [LARGE SCALE GENOMIC DNA]</scope>
    <source>
        <strain evidence="4 5">TC4</strain>
    </source>
</reference>
<proteinExistence type="predicted"/>
<dbReference type="Proteomes" id="UP001194729">
    <property type="component" value="Unassembled WGS sequence"/>
</dbReference>
<keyword evidence="5" id="KW-1185">Reference proteome</keyword>
<evidence type="ECO:0000256" key="1">
    <source>
        <dbReference type="SAM" id="MobiDB-lite"/>
    </source>
</evidence>
<evidence type="ECO:0000313" key="4">
    <source>
        <dbReference type="EMBL" id="MBF4984124.1"/>
    </source>
</evidence>
<dbReference type="Pfam" id="PF17148">
    <property type="entry name" value="DUF5117"/>
    <property type="match status" value="1"/>
</dbReference>
<name>A0ABS0A440_9FLAO</name>
<dbReference type="PANTHER" id="PTHR38478">
    <property type="entry name" value="PEPTIDASE M1A AND M12B"/>
    <property type="match status" value="1"/>
</dbReference>
<dbReference type="PROSITE" id="PS51257">
    <property type="entry name" value="PROKAR_LIPOPROTEIN"/>
    <property type="match status" value="1"/>
</dbReference>
<dbReference type="PANTHER" id="PTHR38478:SF1">
    <property type="entry name" value="ZINC DEPENDENT METALLOPROTEASE DOMAIN LIPOPROTEIN"/>
    <property type="match status" value="1"/>
</dbReference>
<protein>
    <submittedName>
        <fullName evidence="4">DUF5117 domain-containing protein</fullName>
    </submittedName>
</protein>
<comment type="caution">
    <text evidence="4">The sequence shown here is derived from an EMBL/GenBank/DDBJ whole genome shotgun (WGS) entry which is preliminary data.</text>
</comment>
<organism evidence="4 5">
    <name type="scientific">Nonlabens mediterrranea</name>
    <dbReference type="NCBI Taxonomy" id="1419947"/>
    <lineage>
        <taxon>Bacteria</taxon>
        <taxon>Pseudomonadati</taxon>
        <taxon>Bacteroidota</taxon>
        <taxon>Flavobacteriia</taxon>
        <taxon>Flavobacteriales</taxon>
        <taxon>Flavobacteriaceae</taxon>
        <taxon>Nonlabens</taxon>
    </lineage>
</organism>
<feature type="domain" description="DUF5117" evidence="2">
    <location>
        <begin position="102"/>
        <end position="265"/>
    </location>
</feature>
<sequence>MMRIIKLLTLLVFAATVTTSCGSQKSGKKSATAGAEKKKPKKGGIQPYTKVITKKAKSDEGLFTVHQVEDSYFYEIPDSLFNREMLMVTRIAKTAAGLGFGGGKQNTETLRWQRKNDNVLLRVVSHQVVAADSLPVSMAVENSNFEPILYSFPIKAIKKDSINNNVVIDVTDFFTKDVPSIGFPKRSRTRYKATRLDEKRSYIDTLRSYPLNIESRHVKTYLASSPPSNSSTGSISLEMSNSMILLPKEPMKRRYFDQRVGWFARG</sequence>